<dbReference type="Pfam" id="PF00227">
    <property type="entry name" value="Proteasome"/>
    <property type="match status" value="1"/>
</dbReference>
<reference evidence="10" key="1">
    <citation type="submission" date="2021-01" db="EMBL/GenBank/DDBJ databases">
        <authorList>
            <person name="Corre E."/>
            <person name="Pelletier E."/>
            <person name="Niang G."/>
            <person name="Scheremetjew M."/>
            <person name="Finn R."/>
            <person name="Kale V."/>
            <person name="Holt S."/>
            <person name="Cochrane G."/>
            <person name="Meng A."/>
            <person name="Brown T."/>
            <person name="Cohen L."/>
        </authorList>
    </citation>
    <scope>NUCLEOTIDE SEQUENCE</scope>
    <source>
        <strain evidence="10">CCMP3107</strain>
    </source>
</reference>
<keyword evidence="7 9" id="KW-0539">Nucleus</keyword>
<proteinExistence type="inferred from homology"/>
<sequence>MSEFQTTSASLFRAGIQEHLQPSSNYGGFNFENTSRNAFIQASASKDGNTIPLSAKKTGTTIVGVIYKDGVVLGADTRATGGTEVCDKNCEKIHYLAPNIYCCGAGTAADTEKTTELISSQLELLRMNTGSQSRIATASTMLHRMLFRYQGHISAALVLGGVDNTGAHLYTIYPHGSTDKLPYVTMGSGSLAAMSVFETGYRDSMEEAEAVDLVKEAILSGVFNDLGSGSNCDVTIIRKSGEVTKIRGFETPNDVAQLKATVQRPRAFDVPSGSTVVLTQNFVPAANSGIVVEDAQAMSL</sequence>
<feature type="active site" description="Nucleophile" evidence="8">
    <location>
        <position position="60"/>
    </location>
</feature>
<dbReference type="GO" id="GO:0051603">
    <property type="term" value="P:proteolysis involved in protein catabolic process"/>
    <property type="evidence" value="ECO:0007669"/>
    <property type="project" value="InterPro"/>
</dbReference>
<evidence type="ECO:0000256" key="8">
    <source>
        <dbReference type="PIRSR" id="PIRSR600243-1"/>
    </source>
</evidence>
<dbReference type="PRINTS" id="PR00141">
    <property type="entry name" value="PROTEASOME"/>
</dbReference>
<comment type="similarity">
    <text evidence="9">Belongs to the peptidase T1B family.</text>
</comment>
<comment type="catalytic activity">
    <reaction evidence="1">
        <text>Cleavage of peptide bonds with very broad specificity.</text>
        <dbReference type="EC" id="3.4.25.1"/>
    </reaction>
</comment>
<evidence type="ECO:0000256" key="9">
    <source>
        <dbReference type="RuleBase" id="RU004203"/>
    </source>
</evidence>
<dbReference type="FunFam" id="3.60.20.10:FF:000005">
    <property type="entry name" value="Proteasome subunit beta type-2"/>
    <property type="match status" value="1"/>
</dbReference>
<keyword evidence="2 9" id="KW-0963">Cytoplasm</keyword>
<dbReference type="GO" id="GO:0004298">
    <property type="term" value="F:threonine-type endopeptidase activity"/>
    <property type="evidence" value="ECO:0007669"/>
    <property type="project" value="UniProtKB-KW"/>
</dbReference>
<comment type="subcellular location">
    <subcellularLocation>
        <location evidence="9">Cytoplasm</location>
    </subcellularLocation>
    <subcellularLocation>
        <location evidence="9">Nucleus</location>
    </subcellularLocation>
</comment>
<dbReference type="AlphaFoldDB" id="A0A6S9FRF2"/>
<keyword evidence="6 9" id="KW-0647">Proteasome</keyword>
<dbReference type="GO" id="GO:0005839">
    <property type="term" value="C:proteasome core complex"/>
    <property type="evidence" value="ECO:0007669"/>
    <property type="project" value="InterPro"/>
</dbReference>
<dbReference type="InterPro" id="IPR000243">
    <property type="entry name" value="Pept_T1A_subB"/>
</dbReference>
<dbReference type="PANTHER" id="PTHR32194:SF4">
    <property type="entry name" value="PROTEASOME SUBUNIT BETA TYPE-7"/>
    <property type="match status" value="1"/>
</dbReference>
<evidence type="ECO:0000256" key="6">
    <source>
        <dbReference type="ARBA" id="ARBA00022942"/>
    </source>
</evidence>
<keyword evidence="4" id="KW-0888">Threonine protease</keyword>
<dbReference type="InterPro" id="IPR029055">
    <property type="entry name" value="Ntn_hydrolases_N"/>
</dbReference>
<dbReference type="PROSITE" id="PS51476">
    <property type="entry name" value="PROTEASOME_BETA_2"/>
    <property type="match status" value="1"/>
</dbReference>
<evidence type="ECO:0000313" key="10">
    <source>
        <dbReference type="EMBL" id="CAE0643103.1"/>
    </source>
</evidence>
<comment type="function">
    <text evidence="9">Component of the proteasome, a multicatalytic proteinase complex which is characterized by its ability to cleave peptides with Arg, Phe, Tyr, Leu, and Glu adjacent to the leaving group at neutral or slightly basic pH. The proteasome has an ATP-dependent proteolytic activity.</text>
</comment>
<dbReference type="Gene3D" id="3.60.20.10">
    <property type="entry name" value="Glutamine Phosphoribosylpyrophosphate, subunit 1, domain 1"/>
    <property type="match status" value="1"/>
</dbReference>
<dbReference type="SUPFAM" id="SSF56235">
    <property type="entry name" value="N-terminal nucleophile aminohydrolases (Ntn hydrolases)"/>
    <property type="match status" value="1"/>
</dbReference>
<dbReference type="EMBL" id="HBIU01049301">
    <property type="protein sequence ID" value="CAE0643103.1"/>
    <property type="molecule type" value="Transcribed_RNA"/>
</dbReference>
<evidence type="ECO:0000256" key="7">
    <source>
        <dbReference type="ARBA" id="ARBA00023242"/>
    </source>
</evidence>
<evidence type="ECO:0000256" key="3">
    <source>
        <dbReference type="ARBA" id="ARBA00022670"/>
    </source>
</evidence>
<dbReference type="InterPro" id="IPR016050">
    <property type="entry name" value="Proteasome_bsu_CS"/>
</dbReference>
<evidence type="ECO:0000256" key="4">
    <source>
        <dbReference type="ARBA" id="ARBA00022698"/>
    </source>
</evidence>
<comment type="subunit">
    <text evidence="9">Component of the proteasome complex.</text>
</comment>
<evidence type="ECO:0000256" key="2">
    <source>
        <dbReference type="ARBA" id="ARBA00022490"/>
    </source>
</evidence>
<dbReference type="GO" id="GO:0005634">
    <property type="term" value="C:nucleus"/>
    <property type="evidence" value="ECO:0007669"/>
    <property type="project" value="UniProtKB-SubCell"/>
</dbReference>
<dbReference type="GO" id="GO:0005737">
    <property type="term" value="C:cytoplasm"/>
    <property type="evidence" value="ECO:0007669"/>
    <property type="project" value="UniProtKB-SubCell"/>
</dbReference>
<dbReference type="CDD" id="cd03763">
    <property type="entry name" value="proteasome_beta_type_7"/>
    <property type="match status" value="1"/>
</dbReference>
<keyword evidence="5" id="KW-0378">Hydrolase</keyword>
<evidence type="ECO:0000256" key="5">
    <source>
        <dbReference type="ARBA" id="ARBA00022801"/>
    </source>
</evidence>
<protein>
    <recommendedName>
        <fullName evidence="9">Proteasome subunit beta</fullName>
    </recommendedName>
</protein>
<name>A0A6S9FRF2_HETAK</name>
<dbReference type="PANTHER" id="PTHR32194">
    <property type="entry name" value="METALLOPROTEASE TLDD"/>
    <property type="match status" value="1"/>
</dbReference>
<organism evidence="10">
    <name type="scientific">Heterosigma akashiwo</name>
    <name type="common">Chromophytic alga</name>
    <name type="synonym">Heterosigma carterae</name>
    <dbReference type="NCBI Taxonomy" id="2829"/>
    <lineage>
        <taxon>Eukaryota</taxon>
        <taxon>Sar</taxon>
        <taxon>Stramenopiles</taxon>
        <taxon>Ochrophyta</taxon>
        <taxon>Raphidophyceae</taxon>
        <taxon>Chattonellales</taxon>
        <taxon>Chattonellaceae</taxon>
        <taxon>Heterosigma</taxon>
    </lineage>
</organism>
<evidence type="ECO:0000256" key="1">
    <source>
        <dbReference type="ARBA" id="ARBA00001198"/>
    </source>
</evidence>
<dbReference type="InterPro" id="IPR023333">
    <property type="entry name" value="Proteasome_suB-type"/>
</dbReference>
<accession>A0A6S9FRF2</accession>
<dbReference type="PROSITE" id="PS00854">
    <property type="entry name" value="PROTEASOME_BETA_1"/>
    <property type="match status" value="1"/>
</dbReference>
<gene>
    <name evidence="10" type="ORF">HAKA00212_LOCUS21918</name>
</gene>
<keyword evidence="3" id="KW-0645">Protease</keyword>
<dbReference type="InterPro" id="IPR001353">
    <property type="entry name" value="Proteasome_sua/b"/>
</dbReference>